<dbReference type="EMBL" id="JAAIUW010000010">
    <property type="protein sequence ID" value="KAF7812412.1"/>
    <property type="molecule type" value="Genomic_DNA"/>
</dbReference>
<feature type="region of interest" description="Disordered" evidence="1">
    <location>
        <begin position="35"/>
        <end position="59"/>
    </location>
</feature>
<gene>
    <name evidence="2" type="ORF">G2W53_033388</name>
</gene>
<dbReference type="AlphaFoldDB" id="A0A834T010"/>
<comment type="caution">
    <text evidence="2">The sequence shown here is derived from an EMBL/GenBank/DDBJ whole genome shotgun (WGS) entry which is preliminary data.</text>
</comment>
<evidence type="ECO:0000313" key="2">
    <source>
        <dbReference type="EMBL" id="KAF7812412.1"/>
    </source>
</evidence>
<evidence type="ECO:0000313" key="3">
    <source>
        <dbReference type="Proteomes" id="UP000634136"/>
    </source>
</evidence>
<proteinExistence type="predicted"/>
<name>A0A834T010_9FABA</name>
<organism evidence="2 3">
    <name type="scientific">Senna tora</name>
    <dbReference type="NCBI Taxonomy" id="362788"/>
    <lineage>
        <taxon>Eukaryota</taxon>
        <taxon>Viridiplantae</taxon>
        <taxon>Streptophyta</taxon>
        <taxon>Embryophyta</taxon>
        <taxon>Tracheophyta</taxon>
        <taxon>Spermatophyta</taxon>
        <taxon>Magnoliopsida</taxon>
        <taxon>eudicotyledons</taxon>
        <taxon>Gunneridae</taxon>
        <taxon>Pentapetalae</taxon>
        <taxon>rosids</taxon>
        <taxon>fabids</taxon>
        <taxon>Fabales</taxon>
        <taxon>Fabaceae</taxon>
        <taxon>Caesalpinioideae</taxon>
        <taxon>Cassia clade</taxon>
        <taxon>Senna</taxon>
    </lineage>
</organism>
<evidence type="ECO:0000256" key="1">
    <source>
        <dbReference type="SAM" id="MobiDB-lite"/>
    </source>
</evidence>
<protein>
    <submittedName>
        <fullName evidence="2">Uncharacterized protein</fullName>
    </submittedName>
</protein>
<keyword evidence="3" id="KW-1185">Reference proteome</keyword>
<reference evidence="2" key="1">
    <citation type="submission" date="2020-09" db="EMBL/GenBank/DDBJ databases">
        <title>Genome-Enabled Discovery of Anthraquinone Biosynthesis in Senna tora.</title>
        <authorList>
            <person name="Kang S.-H."/>
            <person name="Pandey R.P."/>
            <person name="Lee C.-M."/>
            <person name="Sim J.-S."/>
            <person name="Jeong J.-T."/>
            <person name="Choi B.-S."/>
            <person name="Jung M."/>
            <person name="Ginzburg D."/>
            <person name="Zhao K."/>
            <person name="Won S.Y."/>
            <person name="Oh T.-J."/>
            <person name="Yu Y."/>
            <person name="Kim N.-H."/>
            <person name="Lee O.R."/>
            <person name="Lee T.-H."/>
            <person name="Bashyal P."/>
            <person name="Kim T.-S."/>
            <person name="Lee W.-H."/>
            <person name="Kawkins C."/>
            <person name="Kim C.-K."/>
            <person name="Kim J.S."/>
            <person name="Ahn B.O."/>
            <person name="Rhee S.Y."/>
            <person name="Sohng J.K."/>
        </authorList>
    </citation>
    <scope>NUCLEOTIDE SEQUENCE</scope>
    <source>
        <tissue evidence="2">Leaf</tissue>
    </source>
</reference>
<sequence>MTSNTFHAISSPIQALSPLGFPNTTRSDRQDFKHLPLDHESHSSIQSTRISKYNAKRSV</sequence>
<dbReference type="Proteomes" id="UP000634136">
    <property type="component" value="Unassembled WGS sequence"/>
</dbReference>
<accession>A0A834T010</accession>